<dbReference type="InterPro" id="IPR021145">
    <property type="entry name" value="Portal_protein_SPP1_Gp6-like"/>
</dbReference>
<dbReference type="Pfam" id="PF05133">
    <property type="entry name" value="SPP1_portal"/>
    <property type="match status" value="1"/>
</dbReference>
<reference evidence="2 3" key="1">
    <citation type="submission" date="2014-03" db="EMBL/GenBank/DDBJ databases">
        <title>Genomics of Bifidobacteria.</title>
        <authorList>
            <person name="Ventura M."/>
            <person name="Milani C."/>
            <person name="Lugli G.A."/>
        </authorList>
    </citation>
    <scope>NUCLEOTIDE SEQUENCE [LARGE SCALE GENOMIC DNA]</scope>
    <source>
        <strain evidence="2 3">LMG 10736</strain>
    </source>
</reference>
<sequence length="490" mass="53741">MTLLEPLPATVAGLTPDEDDAFRRLTAKIIRHRTRNRIRTAYYNGRNELHDLGYSLPPIAKDVEIVVGWPEKAIEGLANRVVLDGITAQDGSDLSKQVNDLLDANDLAQTAENAHTDALVHSCSFVAALQGAPDRGEPAAIIQEFPADVATGTWDSRIHGLTEALLYDVDEDETYGRQIRACYLMLPGKLIGCAMRDWQWSVYARTTWQGRLPVELLAYRPDSKRPFGRSRISRTVMSLTDSAVRTFLRSEVQAELYSVPPRYFLGVTEDMFRGKDGNLKPRWQIMLDQVLALPRDKQGNLPQVGTFTQASFEPHAAQLRQTASMFAAATSLPPDSMGVLTDNPSSAEAIDKAVKELCLNAESCQRRFGPAWERIIATAARIAGDDHATAVSSQWRNPATPSRAAAADAAVKLVGANILPADSDVTYDMLDLSDRQRQTLRREQRAKRAQQALDRIDQTIAAQQQGADNANGQPAAEDAGSPGQTARPTA</sequence>
<dbReference type="EMBL" id="JGYQ01000007">
    <property type="protein sequence ID" value="KFI48210.1"/>
    <property type="molecule type" value="Genomic_DNA"/>
</dbReference>
<proteinExistence type="predicted"/>
<dbReference type="RefSeq" id="WP_026502482.1">
    <property type="nucleotide sequence ID" value="NZ_JGYQ01000007.1"/>
</dbReference>
<keyword evidence="3" id="KW-1185">Reference proteome</keyword>
<evidence type="ECO:0000313" key="3">
    <source>
        <dbReference type="Proteomes" id="UP000029093"/>
    </source>
</evidence>
<comment type="caution">
    <text evidence="2">The sequence shown here is derived from an EMBL/GenBank/DDBJ whole genome shotgun (WGS) entry which is preliminary data.</text>
</comment>
<dbReference type="OrthoDB" id="1780383at2"/>
<accession>A0A086ZNW0</accession>
<feature type="region of interest" description="Disordered" evidence="1">
    <location>
        <begin position="457"/>
        <end position="490"/>
    </location>
</feature>
<gene>
    <name evidence="2" type="ORF">BBOU_0338</name>
</gene>
<evidence type="ECO:0000313" key="2">
    <source>
        <dbReference type="EMBL" id="KFI48210.1"/>
    </source>
</evidence>
<dbReference type="Proteomes" id="UP000029093">
    <property type="component" value="Unassembled WGS sequence"/>
</dbReference>
<feature type="compositionally biased region" description="Low complexity" evidence="1">
    <location>
        <begin position="461"/>
        <end position="476"/>
    </location>
</feature>
<dbReference type="AlphaFoldDB" id="A0A086ZNW0"/>
<dbReference type="GeneID" id="303203535"/>
<evidence type="ECO:0000256" key="1">
    <source>
        <dbReference type="SAM" id="MobiDB-lite"/>
    </source>
</evidence>
<name>A0A086ZNW0_9BIFI</name>
<protein>
    <submittedName>
        <fullName evidence="2">Phage portal protein, SPP1 Gp6-like protein</fullName>
    </submittedName>
</protein>
<organism evidence="2 3">
    <name type="scientific">Bifidobacterium boum</name>
    <dbReference type="NCBI Taxonomy" id="78343"/>
    <lineage>
        <taxon>Bacteria</taxon>
        <taxon>Bacillati</taxon>
        <taxon>Actinomycetota</taxon>
        <taxon>Actinomycetes</taxon>
        <taxon>Bifidobacteriales</taxon>
        <taxon>Bifidobacteriaceae</taxon>
        <taxon>Bifidobacterium</taxon>
    </lineage>
</organism>